<dbReference type="PATRIC" id="fig|698759.3.peg.3318"/>
<accession>L1KZK5</accession>
<keyword evidence="2" id="KW-1185">Reference proteome</keyword>
<gene>
    <name evidence="1" type="ORF">STRIP9103_04470</name>
</gene>
<protein>
    <submittedName>
        <fullName evidence="1">Uncharacterized protein</fullName>
    </submittedName>
</protein>
<dbReference type="EMBL" id="AEJC01000249">
    <property type="protein sequence ID" value="EKX66077.1"/>
    <property type="molecule type" value="Genomic_DNA"/>
</dbReference>
<proteinExistence type="predicted"/>
<dbReference type="Proteomes" id="UP000010411">
    <property type="component" value="Unassembled WGS sequence"/>
</dbReference>
<name>L1KZK5_9ACTN</name>
<reference evidence="1 2" key="1">
    <citation type="submission" date="2012-11" db="EMBL/GenBank/DDBJ databases">
        <authorList>
            <person name="Huguet-Tapia J.C."/>
            <person name="Durkin A.S."/>
            <person name="Pettis G.S."/>
            <person name="Badger J.H."/>
        </authorList>
    </citation>
    <scope>NUCLEOTIDE SEQUENCE [LARGE SCALE GENOMIC DNA]</scope>
    <source>
        <strain evidence="1 2">91-03</strain>
    </source>
</reference>
<evidence type="ECO:0000313" key="2">
    <source>
        <dbReference type="Proteomes" id="UP000010411"/>
    </source>
</evidence>
<sequence>MSIPTGTSPEAGGSFAFCAWHEGYDRTARLVRLPEDQGTGPCGPSGKFACASCRHAYDLVPVADQS</sequence>
<evidence type="ECO:0000313" key="1">
    <source>
        <dbReference type="EMBL" id="EKX66077.1"/>
    </source>
</evidence>
<comment type="caution">
    <text evidence="1">The sequence shown here is derived from an EMBL/GenBank/DDBJ whole genome shotgun (WGS) entry which is preliminary data.</text>
</comment>
<organism evidence="1 2">
    <name type="scientific">Streptomyces ipomoeae 91-03</name>
    <dbReference type="NCBI Taxonomy" id="698759"/>
    <lineage>
        <taxon>Bacteria</taxon>
        <taxon>Bacillati</taxon>
        <taxon>Actinomycetota</taxon>
        <taxon>Actinomycetes</taxon>
        <taxon>Kitasatosporales</taxon>
        <taxon>Streptomycetaceae</taxon>
        <taxon>Streptomyces</taxon>
    </lineage>
</organism>
<dbReference type="RefSeq" id="WP_009312891.1">
    <property type="nucleotide sequence ID" value="NZ_AEJC01000249.1"/>
</dbReference>
<dbReference type="AlphaFoldDB" id="L1KZK5"/>